<dbReference type="GO" id="GO:0051726">
    <property type="term" value="P:regulation of cell cycle"/>
    <property type="evidence" value="ECO:0007669"/>
    <property type="project" value="InterPro"/>
</dbReference>
<dbReference type="GO" id="GO:0048024">
    <property type="term" value="P:regulation of mRNA splicing, via spliceosome"/>
    <property type="evidence" value="ECO:0007669"/>
    <property type="project" value="TreeGrafter"/>
</dbReference>
<dbReference type="Pfam" id="PF14709">
    <property type="entry name" value="DND1_DSRM"/>
    <property type="match status" value="1"/>
</dbReference>
<evidence type="ECO:0000256" key="1">
    <source>
        <dbReference type="PROSITE-ProRule" id="PRU00266"/>
    </source>
</evidence>
<dbReference type="Pfam" id="PF01585">
    <property type="entry name" value="G-patch"/>
    <property type="match status" value="1"/>
</dbReference>
<evidence type="ECO:0000313" key="5">
    <source>
        <dbReference type="EMBL" id="OWF55829.1"/>
    </source>
</evidence>
<dbReference type="Gene3D" id="3.30.160.20">
    <property type="match status" value="1"/>
</dbReference>
<dbReference type="STRING" id="6573.A0A210R492"/>
<feature type="compositionally biased region" description="Basic residues" evidence="2">
    <location>
        <begin position="45"/>
        <end position="54"/>
    </location>
</feature>
<evidence type="ECO:0000256" key="2">
    <source>
        <dbReference type="SAM" id="MobiDB-lite"/>
    </source>
</evidence>
<gene>
    <name evidence="5" type="ORF">KP79_PYT00179</name>
</gene>
<protein>
    <submittedName>
        <fullName evidence="5">Protein SON</fullName>
    </submittedName>
</protein>
<dbReference type="OrthoDB" id="786951at2759"/>
<name>A0A210R492_MIZYE</name>
<comment type="caution">
    <text evidence="5">The sequence shown here is derived from an EMBL/GenBank/DDBJ whole genome shotgun (WGS) entry which is preliminary data.</text>
</comment>
<dbReference type="PANTHER" id="PTHR46528:SF1">
    <property type="entry name" value="PROTEIN SON"/>
    <property type="match status" value="1"/>
</dbReference>
<reference evidence="5 6" key="1">
    <citation type="journal article" date="2017" name="Nat. Ecol. Evol.">
        <title>Scallop genome provides insights into evolution of bilaterian karyotype and development.</title>
        <authorList>
            <person name="Wang S."/>
            <person name="Zhang J."/>
            <person name="Jiao W."/>
            <person name="Li J."/>
            <person name="Xun X."/>
            <person name="Sun Y."/>
            <person name="Guo X."/>
            <person name="Huan P."/>
            <person name="Dong B."/>
            <person name="Zhang L."/>
            <person name="Hu X."/>
            <person name="Sun X."/>
            <person name="Wang J."/>
            <person name="Zhao C."/>
            <person name="Wang Y."/>
            <person name="Wang D."/>
            <person name="Huang X."/>
            <person name="Wang R."/>
            <person name="Lv J."/>
            <person name="Li Y."/>
            <person name="Zhang Z."/>
            <person name="Liu B."/>
            <person name="Lu W."/>
            <person name="Hui Y."/>
            <person name="Liang J."/>
            <person name="Zhou Z."/>
            <person name="Hou R."/>
            <person name="Li X."/>
            <person name="Liu Y."/>
            <person name="Li H."/>
            <person name="Ning X."/>
            <person name="Lin Y."/>
            <person name="Zhao L."/>
            <person name="Xing Q."/>
            <person name="Dou J."/>
            <person name="Li Y."/>
            <person name="Mao J."/>
            <person name="Guo H."/>
            <person name="Dou H."/>
            <person name="Li T."/>
            <person name="Mu C."/>
            <person name="Jiang W."/>
            <person name="Fu Q."/>
            <person name="Fu X."/>
            <person name="Miao Y."/>
            <person name="Liu J."/>
            <person name="Yu Q."/>
            <person name="Li R."/>
            <person name="Liao H."/>
            <person name="Li X."/>
            <person name="Kong Y."/>
            <person name="Jiang Z."/>
            <person name="Chourrout D."/>
            <person name="Li R."/>
            <person name="Bao Z."/>
        </authorList>
    </citation>
    <scope>NUCLEOTIDE SEQUENCE [LARGE SCALE GENOMIC DNA]</scope>
    <source>
        <strain evidence="5 6">PY_sf001</strain>
    </source>
</reference>
<dbReference type="SMART" id="SM00443">
    <property type="entry name" value="G_patch"/>
    <property type="match status" value="1"/>
</dbReference>
<organism evidence="5 6">
    <name type="scientific">Mizuhopecten yessoensis</name>
    <name type="common">Japanese scallop</name>
    <name type="synonym">Patinopecten yessoensis</name>
    <dbReference type="NCBI Taxonomy" id="6573"/>
    <lineage>
        <taxon>Eukaryota</taxon>
        <taxon>Metazoa</taxon>
        <taxon>Spiralia</taxon>
        <taxon>Lophotrochozoa</taxon>
        <taxon>Mollusca</taxon>
        <taxon>Bivalvia</taxon>
        <taxon>Autobranchia</taxon>
        <taxon>Pteriomorphia</taxon>
        <taxon>Pectinida</taxon>
        <taxon>Pectinoidea</taxon>
        <taxon>Pectinidae</taxon>
        <taxon>Mizuhopecten</taxon>
    </lineage>
</organism>
<feature type="region of interest" description="Disordered" evidence="2">
    <location>
        <begin position="14"/>
        <end position="72"/>
    </location>
</feature>
<feature type="compositionally biased region" description="Gly residues" evidence="2">
    <location>
        <begin position="55"/>
        <end position="67"/>
    </location>
</feature>
<evidence type="ECO:0000259" key="3">
    <source>
        <dbReference type="PROSITE" id="PS50137"/>
    </source>
</evidence>
<evidence type="ECO:0000259" key="4">
    <source>
        <dbReference type="PROSITE" id="PS50174"/>
    </source>
</evidence>
<feature type="domain" description="G-patch" evidence="4">
    <location>
        <begin position="1"/>
        <end position="42"/>
    </location>
</feature>
<dbReference type="AlphaFoldDB" id="A0A210R492"/>
<dbReference type="PROSITE" id="PS50137">
    <property type="entry name" value="DS_RBD"/>
    <property type="match status" value="1"/>
</dbReference>
<evidence type="ECO:0000313" key="6">
    <source>
        <dbReference type="Proteomes" id="UP000242188"/>
    </source>
</evidence>
<dbReference type="PROSITE" id="PS50174">
    <property type="entry name" value="G_PATCH"/>
    <property type="match status" value="1"/>
</dbReference>
<dbReference type="InterPro" id="IPR000467">
    <property type="entry name" value="G_patch_dom"/>
</dbReference>
<dbReference type="InterPro" id="IPR014720">
    <property type="entry name" value="dsRBD_dom"/>
</dbReference>
<accession>A0A210R492</accession>
<dbReference type="CDD" id="cd19870">
    <property type="entry name" value="DSRM_SON-like"/>
    <property type="match status" value="1"/>
</dbReference>
<dbReference type="EMBL" id="NEDP02000461">
    <property type="protein sequence ID" value="OWF55829.1"/>
    <property type="molecule type" value="Genomic_DNA"/>
</dbReference>
<keyword evidence="6" id="KW-1185">Reference proteome</keyword>
<dbReference type="SUPFAM" id="SSF54768">
    <property type="entry name" value="dsRNA-binding domain-like"/>
    <property type="match status" value="1"/>
</dbReference>
<proteinExistence type="predicted"/>
<dbReference type="Proteomes" id="UP000242188">
    <property type="component" value="Unassembled WGS sequence"/>
</dbReference>
<keyword evidence="1" id="KW-0694">RNA-binding</keyword>
<dbReference type="FunFam" id="3.30.160.20:FF:000053">
    <property type="entry name" value="protein SON isoform X1"/>
    <property type="match status" value="1"/>
</dbReference>
<dbReference type="GO" id="GO:0003723">
    <property type="term" value="F:RNA binding"/>
    <property type="evidence" value="ECO:0007669"/>
    <property type="project" value="UniProtKB-UniRule"/>
</dbReference>
<feature type="domain" description="DRBM" evidence="3">
    <location>
        <begin position="76"/>
        <end position="146"/>
    </location>
</feature>
<dbReference type="InterPro" id="IPR032922">
    <property type="entry name" value="SON"/>
</dbReference>
<dbReference type="PANTHER" id="PTHR46528">
    <property type="entry name" value="PROTEIN SON"/>
    <property type="match status" value="1"/>
</dbReference>
<dbReference type="SMART" id="SM00358">
    <property type="entry name" value="DSRM"/>
    <property type="match status" value="1"/>
</dbReference>
<feature type="compositionally biased region" description="Basic and acidic residues" evidence="2">
    <location>
        <begin position="26"/>
        <end position="44"/>
    </location>
</feature>
<sequence length="150" mass="15964">MALLQKMGWKLGTGLGKNNEGSLEPLKLDIKTDRKGLTSQEEHSKKGRGHHGGKGHGGGAGGGGGGIVTHDLSSKHPVSALMELCNKRRWGPPDFQLVHESGPDHKKHFLFKVIINGNSYQPSVASNNKKMAKASTAAACLQELGLIPRT</sequence>